<keyword evidence="6" id="KW-1185">Reference proteome</keyword>
<dbReference type="SUPFAM" id="SSF56104">
    <property type="entry name" value="SAICAR synthase-like"/>
    <property type="match status" value="1"/>
</dbReference>
<evidence type="ECO:0000256" key="2">
    <source>
        <dbReference type="ARBA" id="ARBA00022679"/>
    </source>
</evidence>
<accession>I7IHN0</accession>
<dbReference type="RefSeq" id="XP_012650505.1">
    <property type="nucleotide sequence ID" value="XM_012795051.1"/>
</dbReference>
<dbReference type="PANTHER" id="PTHR12400:SF21">
    <property type="entry name" value="KINASE"/>
    <property type="match status" value="1"/>
</dbReference>
<comment type="similarity">
    <text evidence="1 4">Belongs to the inositol phosphokinase (IPK) family.</text>
</comment>
<gene>
    <name evidence="5" type="ORF">BmR1_04g09645</name>
</gene>
<sequence>MAKRDDYPKCRRLKNHQLSSSILSYLHSRTSRATTPSSPTDSTTSTVSTVTTVPLLSDEQESIYYLLKSFAWNLWVGPLPIHSLPIAGGHENQWLLPKGVSELGQVAKLTCLNEAYFYYWIYRNCGKVLPLHNTLLECTGKVLRSLKGKNINNMLTKSVYSRQIKNSKYRTVHYDVVKSLKSENKEVITTKNHKIVCTNAAEGLNDITLHLSKENHLHIGILNLHNLIPNASHIVTMFKYLPPCYNLCIEDGMAAITLENVTHGMGKPVVMDLKMGTRLFSGDCTDESVIRSKEEKAMQRSTKTHGFHISGMYVWDKLKRLASFLPVNLAHATKDDLLLLIAFEKFFYLPLEAASRQKLLSKFVSLLTELRKLFQNQLGLVFYGSSLLFIYDSASSCPWITAKVYMIDFAHVAVSDVIDEGYLKGLDNLIRLFYILSHTEATQY</sequence>
<reference evidence="5 6" key="2">
    <citation type="journal article" date="2013" name="PLoS ONE">
        <title>Whole genome mapping and re-organization of the nuclear and mitochondrial genomes of Babesia microti isolates.</title>
        <authorList>
            <person name="Cornillot E."/>
            <person name="Dassouli A."/>
            <person name="Garg A."/>
            <person name="Pachikara N."/>
            <person name="Randazzo S."/>
            <person name="Depoix D."/>
            <person name="Carcy B."/>
            <person name="Delbecq S."/>
            <person name="Frutos R."/>
            <person name="Silva J.C."/>
            <person name="Sutton R."/>
            <person name="Krause P.J."/>
            <person name="Mamoun C.B."/>
        </authorList>
    </citation>
    <scope>NUCLEOTIDE SEQUENCE [LARGE SCALE GENOMIC DNA]</scope>
    <source>
        <strain evidence="5 6">RI</strain>
    </source>
</reference>
<organism evidence="5 6">
    <name type="scientific">Babesia microti (strain RI)</name>
    <dbReference type="NCBI Taxonomy" id="1133968"/>
    <lineage>
        <taxon>Eukaryota</taxon>
        <taxon>Sar</taxon>
        <taxon>Alveolata</taxon>
        <taxon>Apicomplexa</taxon>
        <taxon>Aconoidasida</taxon>
        <taxon>Piroplasmida</taxon>
        <taxon>Babesiidae</taxon>
        <taxon>Babesia</taxon>
    </lineage>
</organism>
<evidence type="ECO:0000256" key="4">
    <source>
        <dbReference type="RuleBase" id="RU363090"/>
    </source>
</evidence>
<dbReference type="EMBL" id="LN871599">
    <property type="protein sequence ID" value="CCF76097.1"/>
    <property type="molecule type" value="Genomic_DNA"/>
</dbReference>
<dbReference type="Pfam" id="PF03770">
    <property type="entry name" value="IPK"/>
    <property type="match status" value="1"/>
</dbReference>
<reference evidence="5 6" key="3">
    <citation type="journal article" date="2016" name="Sci. Rep.">
        <title>Genome-wide diversity and gene expression profiling of Babesia microti isolates identify polymorphic genes that mediate host-pathogen interactions.</title>
        <authorList>
            <person name="Silva J.C."/>
            <person name="Cornillot E."/>
            <person name="McCracken C."/>
            <person name="Usmani-Brown S."/>
            <person name="Dwivedi A."/>
            <person name="Ifeonu O.O."/>
            <person name="Crabtree J."/>
            <person name="Gotia H.T."/>
            <person name="Virji A.Z."/>
            <person name="Reynes C."/>
            <person name="Colinge J."/>
            <person name="Kumar V."/>
            <person name="Lawres L."/>
            <person name="Pazzi J.E."/>
            <person name="Pablo J.V."/>
            <person name="Hung C."/>
            <person name="Brancato J."/>
            <person name="Kumari P."/>
            <person name="Orvis J."/>
            <person name="Tretina K."/>
            <person name="Chibucos M."/>
            <person name="Ott S."/>
            <person name="Sadzewicz L."/>
            <person name="Sengamalay N."/>
            <person name="Shetty A.C."/>
            <person name="Su Q."/>
            <person name="Tallon L."/>
            <person name="Fraser C.M."/>
            <person name="Frutos R."/>
            <person name="Molina D.M."/>
            <person name="Krause P.J."/>
            <person name="Ben Mamoun C."/>
        </authorList>
    </citation>
    <scope>NUCLEOTIDE SEQUENCE [LARGE SCALE GENOMIC DNA]</scope>
    <source>
        <strain evidence="5 6">RI</strain>
    </source>
</reference>
<dbReference type="GO" id="GO:0032958">
    <property type="term" value="P:inositol phosphate biosynthetic process"/>
    <property type="evidence" value="ECO:0007669"/>
    <property type="project" value="InterPro"/>
</dbReference>
<evidence type="ECO:0000256" key="1">
    <source>
        <dbReference type="ARBA" id="ARBA00007374"/>
    </source>
</evidence>
<dbReference type="OrthoDB" id="424012at2759"/>
<evidence type="ECO:0000313" key="6">
    <source>
        <dbReference type="Proteomes" id="UP000002899"/>
    </source>
</evidence>
<dbReference type="InterPro" id="IPR005522">
    <property type="entry name" value="IPK"/>
</dbReference>
<dbReference type="GeneID" id="24426552"/>
<dbReference type="EC" id="2.7.-.-" evidence="4"/>
<dbReference type="VEuPathDB" id="PiroplasmaDB:BmR1_04g09645"/>
<dbReference type="Gene3D" id="3.30.470.160">
    <property type="entry name" value="Inositol polyphosphate kinase"/>
    <property type="match status" value="1"/>
</dbReference>
<dbReference type="GO" id="GO:0005634">
    <property type="term" value="C:nucleus"/>
    <property type="evidence" value="ECO:0007669"/>
    <property type="project" value="TreeGrafter"/>
</dbReference>
<dbReference type="KEGG" id="bmic:BmR1_04g09645"/>
<keyword evidence="2 4" id="KW-0808">Transferase</keyword>
<evidence type="ECO:0000256" key="3">
    <source>
        <dbReference type="ARBA" id="ARBA00022777"/>
    </source>
</evidence>
<proteinExistence type="inferred from homology"/>
<dbReference type="GO" id="GO:0016301">
    <property type="term" value="F:kinase activity"/>
    <property type="evidence" value="ECO:0007669"/>
    <property type="project" value="UniProtKB-KW"/>
</dbReference>
<dbReference type="PANTHER" id="PTHR12400">
    <property type="entry name" value="INOSITOL POLYPHOSPHATE KINASE"/>
    <property type="match status" value="1"/>
</dbReference>
<dbReference type="AlphaFoldDB" id="I7IHN0"/>
<name>I7IHN0_BABMR</name>
<protein>
    <recommendedName>
        <fullName evidence="4">Kinase</fullName>
        <ecNumber evidence="4">2.7.-.-</ecNumber>
    </recommendedName>
</protein>
<dbReference type="Proteomes" id="UP000002899">
    <property type="component" value="Chromosome IV"/>
</dbReference>
<dbReference type="GO" id="GO:0005737">
    <property type="term" value="C:cytoplasm"/>
    <property type="evidence" value="ECO:0007669"/>
    <property type="project" value="TreeGrafter"/>
</dbReference>
<dbReference type="InterPro" id="IPR038286">
    <property type="entry name" value="IPK_sf"/>
</dbReference>
<keyword evidence="3 4" id="KW-0418">Kinase</keyword>
<reference evidence="5 6" key="1">
    <citation type="journal article" date="2012" name="Nucleic Acids Res.">
        <title>Sequencing of the smallest Apicomplexan genome from the human pathogen Babesia microti.</title>
        <authorList>
            <person name="Cornillot E."/>
            <person name="Hadj-Kaddour K."/>
            <person name="Dassouli A."/>
            <person name="Noel B."/>
            <person name="Ranwez V."/>
            <person name="Vacherie B."/>
            <person name="Augagneur Y."/>
            <person name="Bres V."/>
            <person name="Duclos A."/>
            <person name="Randazzo S."/>
            <person name="Carcy B."/>
            <person name="Debierre-Grockiego F."/>
            <person name="Delbecq S."/>
            <person name="Moubri-Menage K."/>
            <person name="Shams-Eldin H."/>
            <person name="Usmani-Brown S."/>
            <person name="Bringaud F."/>
            <person name="Wincker P."/>
            <person name="Vivares C.P."/>
            <person name="Schwarz R.T."/>
            <person name="Schetters T.P."/>
            <person name="Krause P.J."/>
            <person name="Gorenflot A."/>
            <person name="Berry V."/>
            <person name="Barbe V."/>
            <person name="Ben Mamoun C."/>
        </authorList>
    </citation>
    <scope>NUCLEOTIDE SEQUENCE [LARGE SCALE GENOMIC DNA]</scope>
    <source>
        <strain evidence="5 6">RI</strain>
    </source>
</reference>
<evidence type="ECO:0000313" key="5">
    <source>
        <dbReference type="EMBL" id="CCF76097.1"/>
    </source>
</evidence>